<gene>
    <name evidence="2" type="ORF">INT44_006245</name>
</gene>
<name>A0A8H7PRY7_9FUNG</name>
<sequence length="659" mass="75778">MRDITTTAMVTPTSRYWEHSLANEDSPTINSTASNAKSATMDVLFPRGFDLTSIEKCMMDYDCNFIAYEDDEAINSRIGTNFIVLQETHFIAHVGNARYDAENKQFKCDYDCRNRVMRNLHTNQGKPFYYLGATEGADGIYHNDKVPYLLFTNECIRDYQSTDNTIISNYTSVDIHKFAEIAKSKRCNEKFFDIYLGNNDYICCNTQTLETYEYNSANKYRVIEILCGSSDDPFHQLKSEDEKLKLIKSLPSKSSNFHLKDIEGNTVEENVDYYLEIYDQDHDILDMYEDELWSRWYEYQTEQIIVQYSIVNGIHYLVYNNKYLHVADGTIGVTLSDQVPYQHQRLQFQVTEDNTFRTVQWDQRLFLQLEILTCSSGSVQFSADDSNSLELRCYLTVELKSLVRCRNIETQLQSEYEQPKSIKPLPSLSTIQIYRTAVCLLHTDPDQVRSSTTIKALLKRASRSEPPKEMLKPTVGIAPTLRFLAQISSDHSASLNDLNKKTAFLLAMAAFLRPFDLERISLPHCTNNDGGRVQLKTLLVRKNEQFKELCPVSAFNALRSHPRNRQRPSGKLFTNSKNPAKPQRTATISSWLKSLIRISTSQTPIPSVRSIASDLALTRGAPLSDVVTMGNWCNSEVFDNHYRRQRLQSQNITNFVLRL</sequence>
<accession>A0A8H7PRY7</accession>
<dbReference type="PANTHER" id="PTHR35617">
    <property type="entry name" value="PHAGE_INTEGRASE DOMAIN-CONTAINING PROTEIN"/>
    <property type="match status" value="1"/>
</dbReference>
<protein>
    <submittedName>
        <fullName evidence="2">Uncharacterized protein</fullName>
    </submittedName>
</protein>
<keyword evidence="3" id="KW-1185">Reference proteome</keyword>
<dbReference type="GO" id="GO:0003677">
    <property type="term" value="F:DNA binding"/>
    <property type="evidence" value="ECO:0007669"/>
    <property type="project" value="InterPro"/>
</dbReference>
<organism evidence="2 3">
    <name type="scientific">Umbelopsis vinacea</name>
    <dbReference type="NCBI Taxonomy" id="44442"/>
    <lineage>
        <taxon>Eukaryota</taxon>
        <taxon>Fungi</taxon>
        <taxon>Fungi incertae sedis</taxon>
        <taxon>Mucoromycota</taxon>
        <taxon>Mucoromycotina</taxon>
        <taxon>Umbelopsidomycetes</taxon>
        <taxon>Umbelopsidales</taxon>
        <taxon>Umbelopsidaceae</taxon>
        <taxon>Umbelopsis</taxon>
    </lineage>
</organism>
<dbReference type="GO" id="GO:0006310">
    <property type="term" value="P:DNA recombination"/>
    <property type="evidence" value="ECO:0007669"/>
    <property type="project" value="InterPro"/>
</dbReference>
<reference evidence="2" key="1">
    <citation type="submission" date="2020-12" db="EMBL/GenBank/DDBJ databases">
        <title>Metabolic potential, ecology and presence of endohyphal bacteria is reflected in genomic diversity of Mucoromycotina.</title>
        <authorList>
            <person name="Muszewska A."/>
            <person name="Okrasinska A."/>
            <person name="Steczkiewicz K."/>
            <person name="Drgas O."/>
            <person name="Orlowska M."/>
            <person name="Perlinska-Lenart U."/>
            <person name="Aleksandrzak-Piekarczyk T."/>
            <person name="Szatraj K."/>
            <person name="Zielenkiewicz U."/>
            <person name="Pilsyk S."/>
            <person name="Malc E."/>
            <person name="Mieczkowski P."/>
            <person name="Kruszewska J.S."/>
            <person name="Biernat P."/>
            <person name="Pawlowska J."/>
        </authorList>
    </citation>
    <scope>NUCLEOTIDE SEQUENCE</scope>
    <source>
        <strain evidence="2">WA0000051536</strain>
    </source>
</reference>
<evidence type="ECO:0000313" key="2">
    <source>
        <dbReference type="EMBL" id="KAG2179399.1"/>
    </source>
</evidence>
<feature type="compositionally biased region" description="Polar residues" evidence="1">
    <location>
        <begin position="572"/>
        <end position="581"/>
    </location>
</feature>
<evidence type="ECO:0000313" key="3">
    <source>
        <dbReference type="Proteomes" id="UP000612746"/>
    </source>
</evidence>
<dbReference type="GO" id="GO:0015074">
    <property type="term" value="P:DNA integration"/>
    <property type="evidence" value="ECO:0007669"/>
    <property type="project" value="InterPro"/>
</dbReference>
<proteinExistence type="predicted"/>
<evidence type="ECO:0000256" key="1">
    <source>
        <dbReference type="SAM" id="MobiDB-lite"/>
    </source>
</evidence>
<dbReference type="EMBL" id="JAEPRA010000010">
    <property type="protein sequence ID" value="KAG2179399.1"/>
    <property type="molecule type" value="Genomic_DNA"/>
</dbReference>
<dbReference type="OrthoDB" id="5579563at2759"/>
<dbReference type="InterPro" id="IPR013762">
    <property type="entry name" value="Integrase-like_cat_sf"/>
</dbReference>
<dbReference type="PANTHER" id="PTHR35617:SF3">
    <property type="entry name" value="CORE-BINDING (CB) DOMAIN-CONTAINING PROTEIN"/>
    <property type="match status" value="1"/>
</dbReference>
<dbReference type="Gene3D" id="1.10.443.10">
    <property type="entry name" value="Intergrase catalytic core"/>
    <property type="match status" value="1"/>
</dbReference>
<feature type="region of interest" description="Disordered" evidence="1">
    <location>
        <begin position="561"/>
        <end position="581"/>
    </location>
</feature>
<dbReference type="AlphaFoldDB" id="A0A8H7PRY7"/>
<dbReference type="Proteomes" id="UP000612746">
    <property type="component" value="Unassembled WGS sequence"/>
</dbReference>
<comment type="caution">
    <text evidence="2">The sequence shown here is derived from an EMBL/GenBank/DDBJ whole genome shotgun (WGS) entry which is preliminary data.</text>
</comment>